<feature type="domain" description="DUF427" evidence="1">
    <location>
        <begin position="157"/>
        <end position="248"/>
    </location>
</feature>
<dbReference type="Pfam" id="PF04248">
    <property type="entry name" value="NTP_transf_9"/>
    <property type="match status" value="1"/>
</dbReference>
<name>A0A6G6WK39_9ACTN</name>
<dbReference type="KEGG" id="nano:G5V58_24595"/>
<dbReference type="Gene3D" id="2.170.150.40">
    <property type="entry name" value="Domain of unknown function (DUF427)"/>
    <property type="match status" value="1"/>
</dbReference>
<reference evidence="2 3" key="1">
    <citation type="submission" date="2020-02" db="EMBL/GenBank/DDBJ databases">
        <title>Full genome sequence of Nocardioides sp. R-3366.</title>
        <authorList>
            <person name="Im W.-T."/>
        </authorList>
    </citation>
    <scope>NUCLEOTIDE SEQUENCE [LARGE SCALE GENOMIC DNA]</scope>
    <source>
        <strain evidence="2 3">R-3366</strain>
    </source>
</reference>
<dbReference type="PANTHER" id="PTHR34310:SF8">
    <property type="entry name" value="CONSERVED PROTEIN"/>
    <property type="match status" value="1"/>
</dbReference>
<sequence>MAIDLDDEDRRVLPQLRHQRLQQRVRALRGDTVVVDSTRARLVWEPRRPVASYAVPEADVLVPLEPGPAATPDDGRPVLDPRVPFAVHSAPGEVLSLRLPDGGLAVGAAYRLADPDLADHLVLDFAAFDWRDEEDARISHPRDPRHRIDVFPSARTVRIEHAGRLLAESARARWLFEGTFGFPRYYLPREDVAVPLERDPDLATACAYKGVATYWSVAGDPALSRIAWSYEEPLVDATSVRGLVCFFTERLDLSVDATPVPRPWTPWSDPD</sequence>
<proteinExistence type="predicted"/>
<dbReference type="InterPro" id="IPR038694">
    <property type="entry name" value="DUF427_sf"/>
</dbReference>
<evidence type="ECO:0000259" key="1">
    <source>
        <dbReference type="Pfam" id="PF04248"/>
    </source>
</evidence>
<dbReference type="InterPro" id="IPR007361">
    <property type="entry name" value="DUF427"/>
</dbReference>
<protein>
    <submittedName>
        <fullName evidence="2">DUF427 domain-containing protein</fullName>
    </submittedName>
</protein>
<dbReference type="AlphaFoldDB" id="A0A6G6WK39"/>
<accession>A0A6G6WK39</accession>
<gene>
    <name evidence="2" type="ORF">G5V58_24595</name>
</gene>
<dbReference type="RefSeq" id="WP_165238145.1">
    <property type="nucleotide sequence ID" value="NZ_CP049257.1"/>
</dbReference>
<organism evidence="2 3">
    <name type="scientific">Nocardioides anomalus</name>
    <dbReference type="NCBI Taxonomy" id="2712223"/>
    <lineage>
        <taxon>Bacteria</taxon>
        <taxon>Bacillati</taxon>
        <taxon>Actinomycetota</taxon>
        <taxon>Actinomycetes</taxon>
        <taxon>Propionibacteriales</taxon>
        <taxon>Nocardioidaceae</taxon>
        <taxon>Nocardioides</taxon>
    </lineage>
</organism>
<evidence type="ECO:0000313" key="2">
    <source>
        <dbReference type="EMBL" id="QIG45503.1"/>
    </source>
</evidence>
<dbReference type="EMBL" id="CP049257">
    <property type="protein sequence ID" value="QIG45503.1"/>
    <property type="molecule type" value="Genomic_DNA"/>
</dbReference>
<evidence type="ECO:0000313" key="3">
    <source>
        <dbReference type="Proteomes" id="UP000502996"/>
    </source>
</evidence>
<dbReference type="Proteomes" id="UP000502996">
    <property type="component" value="Chromosome"/>
</dbReference>
<keyword evidence="3" id="KW-1185">Reference proteome</keyword>
<dbReference type="PANTHER" id="PTHR34310">
    <property type="entry name" value="DUF427 DOMAIN PROTEIN (AFU_ORTHOLOGUE AFUA_3G02220)"/>
    <property type="match status" value="1"/>
</dbReference>